<evidence type="ECO:0000256" key="10">
    <source>
        <dbReference type="SAM" id="SignalP"/>
    </source>
</evidence>
<dbReference type="GO" id="GO:0034272">
    <property type="term" value="C:phosphatidylinositol 3-kinase complex, class III, type II"/>
    <property type="evidence" value="ECO:0007669"/>
    <property type="project" value="TreeGrafter"/>
</dbReference>
<evidence type="ECO:0000313" key="15">
    <source>
        <dbReference type="Proteomes" id="UP000054544"/>
    </source>
</evidence>
<dbReference type="EMBL" id="KE384749">
    <property type="protein sequence ID" value="KJK75760.1"/>
    <property type="molecule type" value="Genomic_DNA"/>
</dbReference>
<dbReference type="CDD" id="cd00870">
    <property type="entry name" value="PI3Ka_III"/>
    <property type="match status" value="1"/>
</dbReference>
<dbReference type="CDD" id="cd08397">
    <property type="entry name" value="C2_PI3K_class_III"/>
    <property type="match status" value="1"/>
</dbReference>
<dbReference type="SMART" id="SM00146">
    <property type="entry name" value="PI3Kc"/>
    <property type="match status" value="1"/>
</dbReference>
<dbReference type="PROSITE" id="PS00915">
    <property type="entry name" value="PI3_4_KINASE_1"/>
    <property type="match status" value="1"/>
</dbReference>
<feature type="domain" description="PIK helical" evidence="12">
    <location>
        <begin position="593"/>
        <end position="779"/>
    </location>
</feature>
<dbReference type="InterPro" id="IPR001263">
    <property type="entry name" value="PI3K_accessory_dom"/>
</dbReference>
<dbReference type="InterPro" id="IPR011009">
    <property type="entry name" value="Kinase-like_dom_sf"/>
</dbReference>
<evidence type="ECO:0000313" key="14">
    <source>
        <dbReference type="EMBL" id="KJK75760.1"/>
    </source>
</evidence>
<organism evidence="14 15">
    <name type="scientific">Metarhizium anisopliae BRIP 53293</name>
    <dbReference type="NCBI Taxonomy" id="1291518"/>
    <lineage>
        <taxon>Eukaryota</taxon>
        <taxon>Fungi</taxon>
        <taxon>Dikarya</taxon>
        <taxon>Ascomycota</taxon>
        <taxon>Pezizomycotina</taxon>
        <taxon>Sordariomycetes</taxon>
        <taxon>Hypocreomycetidae</taxon>
        <taxon>Hypocreales</taxon>
        <taxon>Clavicipitaceae</taxon>
        <taxon>Metarhizium</taxon>
    </lineage>
</organism>
<proteinExistence type="inferred from homology"/>
<feature type="region of interest" description="Disordered" evidence="9">
    <location>
        <begin position="108"/>
        <end position="160"/>
    </location>
</feature>
<feature type="domain" description="PI3K/PI4K catalytic" evidence="11">
    <location>
        <begin position="860"/>
        <end position="1128"/>
    </location>
</feature>
<evidence type="ECO:0000256" key="5">
    <source>
        <dbReference type="ARBA" id="ARBA00022777"/>
    </source>
</evidence>
<protein>
    <recommendedName>
        <fullName evidence="2">phosphatidylinositol 3-kinase</fullName>
        <ecNumber evidence="2">2.7.1.137</ecNumber>
    </recommendedName>
    <alternativeName>
        <fullName evidence="8">Vacuolar protein sorting-associated protein 34</fullName>
    </alternativeName>
</protein>
<dbReference type="GO" id="GO:0005768">
    <property type="term" value="C:endosome"/>
    <property type="evidence" value="ECO:0007669"/>
    <property type="project" value="TreeGrafter"/>
</dbReference>
<keyword evidence="15" id="KW-1185">Reference proteome</keyword>
<evidence type="ECO:0000256" key="8">
    <source>
        <dbReference type="ARBA" id="ARBA00077947"/>
    </source>
</evidence>
<keyword evidence="5 14" id="KW-0418">Kinase</keyword>
<dbReference type="InterPro" id="IPR057756">
    <property type="entry name" value="PI3-kinase_type3/VPS34_cat"/>
</dbReference>
<feature type="signal peptide" evidence="10">
    <location>
        <begin position="1"/>
        <end position="19"/>
    </location>
</feature>
<evidence type="ECO:0000256" key="3">
    <source>
        <dbReference type="ARBA" id="ARBA00022679"/>
    </source>
</evidence>
<dbReference type="GO" id="GO:0000407">
    <property type="term" value="C:phagophore assembly site"/>
    <property type="evidence" value="ECO:0007669"/>
    <property type="project" value="TreeGrafter"/>
</dbReference>
<dbReference type="GO" id="GO:0034271">
    <property type="term" value="C:phosphatidylinositol 3-kinase complex, class III, type I"/>
    <property type="evidence" value="ECO:0007669"/>
    <property type="project" value="TreeGrafter"/>
</dbReference>
<dbReference type="STRING" id="1291518.A0A0D9NT06"/>
<accession>A0A0D9NT06</accession>
<dbReference type="Pfam" id="PF00454">
    <property type="entry name" value="PI3_PI4_kinase"/>
    <property type="match status" value="1"/>
</dbReference>
<feature type="region of interest" description="Disordered" evidence="9">
    <location>
        <begin position="456"/>
        <end position="489"/>
    </location>
</feature>
<dbReference type="Gene3D" id="3.30.1010.10">
    <property type="entry name" value="Phosphatidylinositol 3-kinase Catalytic Subunit, Chain A, domain 4"/>
    <property type="match status" value="1"/>
</dbReference>
<dbReference type="InterPro" id="IPR015433">
    <property type="entry name" value="PI3/4_kinase"/>
</dbReference>
<evidence type="ECO:0000259" key="11">
    <source>
        <dbReference type="PROSITE" id="PS50290"/>
    </source>
</evidence>
<keyword evidence="3" id="KW-0808">Transferase</keyword>
<dbReference type="Proteomes" id="UP000054544">
    <property type="component" value="Unassembled WGS sequence"/>
</dbReference>
<dbReference type="GO" id="GO:0048015">
    <property type="term" value="P:phosphatidylinositol-mediated signaling"/>
    <property type="evidence" value="ECO:0007669"/>
    <property type="project" value="TreeGrafter"/>
</dbReference>
<dbReference type="Pfam" id="PF00792">
    <property type="entry name" value="PI3K_C2"/>
    <property type="match status" value="1"/>
</dbReference>
<dbReference type="PANTHER" id="PTHR10048">
    <property type="entry name" value="PHOSPHATIDYLINOSITOL KINASE"/>
    <property type="match status" value="1"/>
</dbReference>
<name>A0A0D9NT06_METAN</name>
<dbReference type="PANTHER" id="PTHR10048:SF7">
    <property type="entry name" value="PHOSPHATIDYLINOSITOL 3-KINASE CATALYTIC SUBUNIT TYPE 3"/>
    <property type="match status" value="1"/>
</dbReference>
<dbReference type="PROSITE" id="PS00916">
    <property type="entry name" value="PI3_4_KINASE_2"/>
    <property type="match status" value="1"/>
</dbReference>
<dbReference type="Gene3D" id="1.25.40.70">
    <property type="entry name" value="Phosphatidylinositol 3-kinase, accessory domain (PIK)"/>
    <property type="match status" value="1"/>
</dbReference>
<dbReference type="FunFam" id="1.25.40.70:FF:000009">
    <property type="entry name" value="Phosphatidylinositol 3-kinase VPS34"/>
    <property type="match status" value="1"/>
</dbReference>
<gene>
    <name evidence="14" type="ORF">H634G_09124</name>
</gene>
<keyword evidence="4" id="KW-0547">Nucleotide-binding</keyword>
<keyword evidence="6" id="KW-0067">ATP-binding</keyword>
<dbReference type="InterPro" id="IPR035892">
    <property type="entry name" value="C2_domain_sf"/>
</dbReference>
<dbReference type="InterPro" id="IPR036940">
    <property type="entry name" value="PI3/4_kinase_cat_sf"/>
</dbReference>
<dbReference type="PROSITE" id="PS50290">
    <property type="entry name" value="PI3_4_KINASE_3"/>
    <property type="match status" value="1"/>
</dbReference>
<dbReference type="InterPro" id="IPR016024">
    <property type="entry name" value="ARM-type_fold"/>
</dbReference>
<comment type="catalytic activity">
    <reaction evidence="7">
        <text>a 1,2-diacyl-sn-glycero-3-phospho-(1D-myo-inositol) + ATP = a 1,2-diacyl-sn-glycero-3-phospho-(1D-myo-inositol-3-phosphate) + ADP + H(+)</text>
        <dbReference type="Rhea" id="RHEA:12709"/>
        <dbReference type="ChEBI" id="CHEBI:15378"/>
        <dbReference type="ChEBI" id="CHEBI:30616"/>
        <dbReference type="ChEBI" id="CHEBI:57880"/>
        <dbReference type="ChEBI" id="CHEBI:58088"/>
        <dbReference type="ChEBI" id="CHEBI:456216"/>
        <dbReference type="EC" id="2.7.1.137"/>
    </reaction>
    <physiologicalReaction direction="left-to-right" evidence="7">
        <dbReference type="Rhea" id="RHEA:12710"/>
    </physiologicalReaction>
</comment>
<dbReference type="SMART" id="SM00142">
    <property type="entry name" value="PI3K_C2"/>
    <property type="match status" value="1"/>
</dbReference>
<evidence type="ECO:0000256" key="9">
    <source>
        <dbReference type="SAM" id="MobiDB-lite"/>
    </source>
</evidence>
<evidence type="ECO:0000256" key="2">
    <source>
        <dbReference type="ARBA" id="ARBA00012073"/>
    </source>
</evidence>
<dbReference type="InterPro" id="IPR000403">
    <property type="entry name" value="PI3/4_kinase_cat_dom"/>
</dbReference>
<dbReference type="OrthoDB" id="67688at2759"/>
<dbReference type="SMART" id="SM00145">
    <property type="entry name" value="PI3Ka"/>
    <property type="match status" value="1"/>
</dbReference>
<dbReference type="SUPFAM" id="SSF56112">
    <property type="entry name" value="Protein kinase-like (PK-like)"/>
    <property type="match status" value="1"/>
</dbReference>
<feature type="chain" id="PRO_5002342015" description="phosphatidylinositol 3-kinase" evidence="10">
    <location>
        <begin position="20"/>
        <end position="1144"/>
    </location>
</feature>
<dbReference type="GO" id="GO:0005777">
    <property type="term" value="C:peroxisome"/>
    <property type="evidence" value="ECO:0007669"/>
    <property type="project" value="TreeGrafter"/>
</dbReference>
<dbReference type="PROSITE" id="PS51545">
    <property type="entry name" value="PIK_HELICAL"/>
    <property type="match status" value="1"/>
</dbReference>
<dbReference type="SUPFAM" id="SSF48371">
    <property type="entry name" value="ARM repeat"/>
    <property type="match status" value="1"/>
</dbReference>
<dbReference type="InterPro" id="IPR018936">
    <property type="entry name" value="PI3/4_kinase_CS"/>
</dbReference>
<dbReference type="GO" id="GO:0006897">
    <property type="term" value="P:endocytosis"/>
    <property type="evidence" value="ECO:0007669"/>
    <property type="project" value="TreeGrafter"/>
</dbReference>
<feature type="domain" description="C2 PI3K-type" evidence="13">
    <location>
        <begin position="241"/>
        <end position="428"/>
    </location>
</feature>
<evidence type="ECO:0000259" key="13">
    <source>
        <dbReference type="PROSITE" id="PS51547"/>
    </source>
</evidence>
<reference evidence="15" key="1">
    <citation type="journal article" date="2014" name="BMC Genomics">
        <title>The genome sequence of the biocontrol fungus Metarhizium anisopliae and comparative genomics of Metarhizium species.</title>
        <authorList>
            <person name="Pattemore J.A."/>
            <person name="Hane J.K."/>
            <person name="Williams A.H."/>
            <person name="Wilson B.A."/>
            <person name="Stodart B.J."/>
            <person name="Ash G.J."/>
        </authorList>
    </citation>
    <scope>NUCLEOTIDE SEQUENCE [LARGE SCALE GENOMIC DNA]</scope>
    <source>
        <strain evidence="15">BRIP 53293</strain>
    </source>
</reference>
<keyword evidence="10" id="KW-0732">Signal</keyword>
<evidence type="ECO:0000259" key="12">
    <source>
        <dbReference type="PROSITE" id="PS51545"/>
    </source>
</evidence>
<dbReference type="FunFam" id="1.10.1070.11:FF:000002">
    <property type="entry name" value="Phosphatidylinositol 3-kinase catalytic subunit type 3"/>
    <property type="match status" value="1"/>
</dbReference>
<dbReference type="GO" id="GO:0016303">
    <property type="term" value="F:1-phosphatidylinositol-3-kinase activity"/>
    <property type="evidence" value="ECO:0007669"/>
    <property type="project" value="UniProtKB-EC"/>
</dbReference>
<evidence type="ECO:0000256" key="7">
    <source>
        <dbReference type="ARBA" id="ARBA00023985"/>
    </source>
</evidence>
<evidence type="ECO:0000256" key="1">
    <source>
        <dbReference type="ARBA" id="ARBA00006209"/>
    </source>
</evidence>
<dbReference type="SUPFAM" id="SSF49562">
    <property type="entry name" value="C2 domain (Calcium/lipid-binding domain, CaLB)"/>
    <property type="match status" value="1"/>
</dbReference>
<feature type="compositionally biased region" description="Low complexity" evidence="9">
    <location>
        <begin position="109"/>
        <end position="156"/>
    </location>
</feature>
<dbReference type="InterPro" id="IPR002420">
    <property type="entry name" value="PI3K-type_C2_dom"/>
</dbReference>
<dbReference type="GO" id="GO:0000045">
    <property type="term" value="P:autophagosome assembly"/>
    <property type="evidence" value="ECO:0007669"/>
    <property type="project" value="TreeGrafter"/>
</dbReference>
<evidence type="ECO:0000256" key="6">
    <source>
        <dbReference type="ARBA" id="ARBA00022840"/>
    </source>
</evidence>
<dbReference type="GO" id="GO:0005524">
    <property type="term" value="F:ATP binding"/>
    <property type="evidence" value="ECO:0007669"/>
    <property type="project" value="UniProtKB-KW"/>
</dbReference>
<evidence type="ECO:0000256" key="4">
    <source>
        <dbReference type="ARBA" id="ARBA00022741"/>
    </source>
</evidence>
<dbReference type="EC" id="2.7.1.137" evidence="2"/>
<sequence length="1144" mass="127663">MRLTNVVVLGVALAPLASAANFVRGFRVSFNTFKYDIDKCTDEKPCSLYLVRLHDMQRVATIFENQAGTEFIARIQNVPSGTYIFQATGGEDGKTAITTQFTYNTNLATTGTGTGTVTPPSPTTSSATESSPGTSVETTSSPPGSTAASSDSGSTGELAGVTGARDFRCHTGEHTYLHAPPNSWLDWSFGTRHPDFNLEPKPLRQSCRSPSPTSRPECHDRIVMAEYGRMDPFSFAGSKDVDHPVSVRIMNLEGDEPPVKYSTLLERPELRHIGSNTSPHSELYVTIQVWAGSKPLTVPVQTAYKPFRSERKWNEWLELPITYKSLPANSRLAITIWDLSPNGGKHAIGHAIPFGGTTLPMFDTDNQIQKGRQKCLVHRHKYADGTDNSTTPALVTAKKKASLRNGGGPLVDKDAEELDRMEKLFKKHEMGEIPRVDWLDQMVFRSFEKKGLQAAKSSMKMLQRQRALNGDNNGDHASDTDNDGLNDGRPNSSAFLLNVELPRFDFPVVFADHEYDPPPISALQPLSASQGTLPLHQPQVQFGPGINAMGESSDGFGVRLIKVYDPEVGQRDNPAEAKHRRLFRSSHRHGILDKDLKPNAKVRDELNLIMAYSPTHVLSPEEADLVWKFRYHLTRDKRALTKFVKSVNWSDQSESKQAIQVLGRWTEIDVDDALELLGPSFDNPAVRSYAVDRLRKADDHELLLYLLQLVQALKYEHISADSEQESIQDSSLACFLIQRAAANFMLGNYFYWYLMVECDDHSPEQGIDNRNIYRKVAYDFMTELVKQPSGTEDRKTLLRQAEMIAILSKVAADIKSSGESIAKKTDRLKHLLADPKNELLTFDPPLAMPLDPAIKITGIAPDQVAVFKSSLNPIKCTFKTTSGGTYPIIFKLGDDLRQDQLVIQIITLMDQLLQKENLDLKLSPYKILATSTTAGASQFVQSQSLSAIVGKYRTNPALAYLRHHNPDDRQPLGVRQETLDTYIKSCAGYCVITYILGVGDRHLENLLLAPDGHFFHADFGFILGRDPKPFAPLMKLSKEMVECMGGVNSEQYNRFKQYCFLAYTALRKSSNLILNLFSLMLHANIPDIRLEPDKAVMKVRERFHLELSEEEAIVYFGNVIEGTLTAFAPVVIDKLHEWAQALRA</sequence>
<dbReference type="PROSITE" id="PS51547">
    <property type="entry name" value="C2_PI3K"/>
    <property type="match status" value="1"/>
</dbReference>
<dbReference type="FunFam" id="3.30.1010.10:FF:000002">
    <property type="entry name" value="Phosphatidylinositol 3-kinase catalytic subunit type 3"/>
    <property type="match status" value="1"/>
</dbReference>
<dbReference type="Gene3D" id="2.60.40.150">
    <property type="entry name" value="C2 domain"/>
    <property type="match status" value="1"/>
</dbReference>
<dbReference type="CDD" id="cd00896">
    <property type="entry name" value="PI3Kc_III"/>
    <property type="match status" value="1"/>
</dbReference>
<dbReference type="Gene3D" id="1.10.1070.11">
    <property type="entry name" value="Phosphatidylinositol 3-/4-kinase, catalytic domain"/>
    <property type="match status" value="1"/>
</dbReference>
<comment type="similarity">
    <text evidence="1">Belongs to the PI3/PI4-kinase family. Type III PI4K subfamily.</text>
</comment>
<dbReference type="Pfam" id="PF00613">
    <property type="entry name" value="PI3Ka"/>
    <property type="match status" value="1"/>
</dbReference>
<dbReference type="InterPro" id="IPR042236">
    <property type="entry name" value="PI3K_accessory_sf"/>
</dbReference>
<dbReference type="AlphaFoldDB" id="A0A0D9NT06"/>